<evidence type="ECO:0000313" key="2">
    <source>
        <dbReference type="Proteomes" id="UP000295252"/>
    </source>
</evidence>
<dbReference type="Gramene" id="CDP20539">
    <property type="protein sequence ID" value="CDP20539"/>
    <property type="gene ID" value="GSCOC_T00007625001"/>
</dbReference>
<name>A0A068VIX2_COFCA</name>
<organism evidence="1 2">
    <name type="scientific">Coffea canephora</name>
    <name type="common">Robusta coffee</name>
    <dbReference type="NCBI Taxonomy" id="49390"/>
    <lineage>
        <taxon>Eukaryota</taxon>
        <taxon>Viridiplantae</taxon>
        <taxon>Streptophyta</taxon>
        <taxon>Embryophyta</taxon>
        <taxon>Tracheophyta</taxon>
        <taxon>Spermatophyta</taxon>
        <taxon>Magnoliopsida</taxon>
        <taxon>eudicotyledons</taxon>
        <taxon>Gunneridae</taxon>
        <taxon>Pentapetalae</taxon>
        <taxon>asterids</taxon>
        <taxon>lamiids</taxon>
        <taxon>Gentianales</taxon>
        <taxon>Rubiaceae</taxon>
        <taxon>Ixoroideae</taxon>
        <taxon>Gardenieae complex</taxon>
        <taxon>Bertiereae - Coffeeae clade</taxon>
        <taxon>Coffeeae</taxon>
        <taxon>Coffea</taxon>
    </lineage>
</organism>
<dbReference type="AlphaFoldDB" id="A0A068VIX2"/>
<reference evidence="2" key="1">
    <citation type="journal article" date="2014" name="Science">
        <title>The coffee genome provides insight into the convergent evolution of caffeine biosynthesis.</title>
        <authorList>
            <person name="Denoeud F."/>
            <person name="Carretero-Paulet L."/>
            <person name="Dereeper A."/>
            <person name="Droc G."/>
            <person name="Guyot R."/>
            <person name="Pietrella M."/>
            <person name="Zheng C."/>
            <person name="Alberti A."/>
            <person name="Anthony F."/>
            <person name="Aprea G."/>
            <person name="Aury J.M."/>
            <person name="Bento P."/>
            <person name="Bernard M."/>
            <person name="Bocs S."/>
            <person name="Campa C."/>
            <person name="Cenci A."/>
            <person name="Combes M.C."/>
            <person name="Crouzillat D."/>
            <person name="Da Silva C."/>
            <person name="Daddiego L."/>
            <person name="De Bellis F."/>
            <person name="Dussert S."/>
            <person name="Garsmeur O."/>
            <person name="Gayraud T."/>
            <person name="Guignon V."/>
            <person name="Jahn K."/>
            <person name="Jamilloux V."/>
            <person name="Joet T."/>
            <person name="Labadie K."/>
            <person name="Lan T."/>
            <person name="Leclercq J."/>
            <person name="Lepelley M."/>
            <person name="Leroy T."/>
            <person name="Li L.T."/>
            <person name="Librado P."/>
            <person name="Lopez L."/>
            <person name="Munoz A."/>
            <person name="Noel B."/>
            <person name="Pallavicini A."/>
            <person name="Perrotta G."/>
            <person name="Poncet V."/>
            <person name="Pot D."/>
            <person name="Priyono X."/>
            <person name="Rigoreau M."/>
            <person name="Rouard M."/>
            <person name="Rozas J."/>
            <person name="Tranchant-Dubreuil C."/>
            <person name="VanBuren R."/>
            <person name="Zhang Q."/>
            <person name="Andrade A.C."/>
            <person name="Argout X."/>
            <person name="Bertrand B."/>
            <person name="de Kochko A."/>
            <person name="Graziosi G."/>
            <person name="Henry R.J."/>
            <person name="Jayarama X."/>
            <person name="Ming R."/>
            <person name="Nagai C."/>
            <person name="Rounsley S."/>
            <person name="Sankoff D."/>
            <person name="Giuliano G."/>
            <person name="Albert V.A."/>
            <person name="Wincker P."/>
            <person name="Lashermes P."/>
        </authorList>
    </citation>
    <scope>NUCLEOTIDE SEQUENCE [LARGE SCALE GENOMIC DNA]</scope>
    <source>
        <strain evidence="2">cv. DH200-94</strain>
    </source>
</reference>
<keyword evidence="2" id="KW-1185">Reference proteome</keyword>
<gene>
    <name evidence="1" type="ORF">GSCOC_T00007625001</name>
</gene>
<sequence length="64" mass="7216">MFCASSCSHGLESHNTALERERLINYQIPIAGTESFKSANLLHVIYFSRPSAQIFFSVGYSQLF</sequence>
<dbReference type="InParanoid" id="A0A068VIX2"/>
<accession>A0A068VIX2</accession>
<dbReference type="EMBL" id="HG740415">
    <property type="protein sequence ID" value="CDP20539.1"/>
    <property type="molecule type" value="Genomic_DNA"/>
</dbReference>
<protein>
    <submittedName>
        <fullName evidence="1">DH200=94 genomic scaffold, scaffold_1331</fullName>
    </submittedName>
</protein>
<evidence type="ECO:0000313" key="1">
    <source>
        <dbReference type="EMBL" id="CDP20539.1"/>
    </source>
</evidence>
<proteinExistence type="predicted"/>
<dbReference type="Proteomes" id="UP000295252">
    <property type="component" value="Unassembled WGS sequence"/>
</dbReference>